<comment type="subcellular location">
    <subcellularLocation>
        <location evidence="5">Secreted</location>
    </subcellularLocation>
    <subcellularLocation>
        <location evidence="5">Bacterial flagellum</location>
    </subcellularLocation>
</comment>
<evidence type="ECO:0000259" key="7">
    <source>
        <dbReference type="Pfam" id="PF07195"/>
    </source>
</evidence>
<dbReference type="EMBL" id="VOQF01000005">
    <property type="protein sequence ID" value="TXC90982.1"/>
    <property type="molecule type" value="Genomic_DNA"/>
</dbReference>
<dbReference type="Proteomes" id="UP000321363">
    <property type="component" value="Unassembled WGS sequence"/>
</dbReference>
<dbReference type="RefSeq" id="WP_146947630.1">
    <property type="nucleotide sequence ID" value="NZ_VOQF01000005.1"/>
</dbReference>
<keyword evidence="3" id="KW-0175">Coiled coil</keyword>
<dbReference type="InterPro" id="IPR010809">
    <property type="entry name" value="FliD_C"/>
</dbReference>
<sequence>MSITSIRFSGLASGMDTESMVKQLVDSQKGRLIKLQQAKTLNNWKTDIYRDVNAKLANFRKATENLRLESPFNKQTTSVNNEEKIGATVTGTPSLSSYTITEATMATDARAASASFTLNVPQDGKIGQNISFNLNGSATEITLTADDTISSAITKINNAGTGVKASYFQDGNSIILTSDTKTSTAQVEITNLTVDGSTAATSNNLGLFNGIIDGSTDTFTPNNGVTAAKGLDAVNAKVVINGLTINPTGNSFSFDGIQFDLKSNITSDQPVTVETKQDTQAIFDSIKTFVDKYNELIADLNTKITEKQYRDFPPLTDEQKSEMKERDIELWEEKAKSGLVTRDPSISSFLNDLRNSLMTPVANGDEGFKMLSNIGITTSKNYRENGKLELDETKLKASLESNLESVKKLFSSSSSITQDNTLTNKTKHDESGFGLRLYERIGQGITDLSKKAGALTSSIDVNSFMAKELKNIESGILKEQDRMQRLEDRYWQQFQAMESAIQRANSQSGWLAQQFSGGM</sequence>
<comment type="subunit">
    <text evidence="2 5">Homopentamer.</text>
</comment>
<evidence type="ECO:0000259" key="6">
    <source>
        <dbReference type="Pfam" id="PF02465"/>
    </source>
</evidence>
<dbReference type="GO" id="GO:0007155">
    <property type="term" value="P:cell adhesion"/>
    <property type="evidence" value="ECO:0007669"/>
    <property type="project" value="InterPro"/>
</dbReference>
<protein>
    <recommendedName>
        <fullName evidence="5">Flagellar hook-associated protein 2</fullName>
        <shortName evidence="5">HAP2</shortName>
    </recommendedName>
    <alternativeName>
        <fullName evidence="5">Flagellar cap protein</fullName>
    </alternativeName>
</protein>
<gene>
    <name evidence="8" type="ORF">FS935_08730</name>
</gene>
<keyword evidence="9" id="KW-1185">Reference proteome</keyword>
<evidence type="ECO:0000256" key="1">
    <source>
        <dbReference type="ARBA" id="ARBA00009764"/>
    </source>
</evidence>
<dbReference type="InterPro" id="IPR003481">
    <property type="entry name" value="FliD_N"/>
</dbReference>
<evidence type="ECO:0000256" key="2">
    <source>
        <dbReference type="ARBA" id="ARBA00011255"/>
    </source>
</evidence>
<comment type="caution">
    <text evidence="8">The sequence shown here is derived from an EMBL/GenBank/DDBJ whole genome shotgun (WGS) entry which is preliminary data.</text>
</comment>
<dbReference type="GO" id="GO:0071973">
    <property type="term" value="P:bacterial-type flagellum-dependent cell motility"/>
    <property type="evidence" value="ECO:0007669"/>
    <property type="project" value="TreeGrafter"/>
</dbReference>
<dbReference type="Pfam" id="PF02465">
    <property type="entry name" value="FliD_N"/>
    <property type="match status" value="1"/>
</dbReference>
<keyword evidence="5" id="KW-0964">Secreted</keyword>
<dbReference type="AlphaFoldDB" id="A0A5C6W3P3"/>
<evidence type="ECO:0000313" key="8">
    <source>
        <dbReference type="EMBL" id="TXC90982.1"/>
    </source>
</evidence>
<dbReference type="PANTHER" id="PTHR30288">
    <property type="entry name" value="FLAGELLAR CAP/ASSEMBLY PROTEIN FLID"/>
    <property type="match status" value="1"/>
</dbReference>
<comment type="function">
    <text evidence="5">Required for morphogenesis and for the elongation of the flagellar filament by facilitating polymerization of the flagellin monomers at the tip of growing filament. Forms a capping structure, which prevents flagellin subunits (transported through the central channel of the flagellum) from leaking out without polymerization at the distal end.</text>
</comment>
<proteinExistence type="inferred from homology"/>
<feature type="domain" description="Flagellar hook-associated protein 2 C-terminal" evidence="7">
    <location>
        <begin position="233"/>
        <end position="505"/>
    </location>
</feature>
<feature type="domain" description="Flagellar hook-associated protein 2 N-terminal" evidence="6">
    <location>
        <begin position="13"/>
        <end position="107"/>
    </location>
</feature>
<accession>A0A5C6W3P3</accession>
<reference evidence="8 9" key="1">
    <citation type="journal article" date="2005" name="Int. J. Syst. Evol. Microbiol.">
        <title>Bacillus litoralis sp. nov., isolated from a tidal flat of the Yellow Sea in Korea.</title>
        <authorList>
            <person name="Yoon J.H."/>
            <person name="Oh T.K."/>
        </authorList>
    </citation>
    <scope>NUCLEOTIDE SEQUENCE [LARGE SCALE GENOMIC DNA]</scope>
    <source>
        <strain evidence="8 9">SW-211</strain>
    </source>
</reference>
<dbReference type="GO" id="GO:0005576">
    <property type="term" value="C:extracellular region"/>
    <property type="evidence" value="ECO:0007669"/>
    <property type="project" value="UniProtKB-SubCell"/>
</dbReference>
<dbReference type="OrthoDB" id="9776025at2"/>
<evidence type="ECO:0000256" key="4">
    <source>
        <dbReference type="ARBA" id="ARBA00023143"/>
    </source>
</evidence>
<evidence type="ECO:0000313" key="9">
    <source>
        <dbReference type="Proteomes" id="UP000321363"/>
    </source>
</evidence>
<evidence type="ECO:0000256" key="3">
    <source>
        <dbReference type="ARBA" id="ARBA00023054"/>
    </source>
</evidence>
<dbReference type="PANTHER" id="PTHR30288:SF0">
    <property type="entry name" value="FLAGELLAR HOOK-ASSOCIATED PROTEIN 2"/>
    <property type="match status" value="1"/>
</dbReference>
<comment type="similarity">
    <text evidence="1 5">Belongs to the FliD family.</text>
</comment>
<dbReference type="GO" id="GO:0009421">
    <property type="term" value="C:bacterial-type flagellum filament cap"/>
    <property type="evidence" value="ECO:0007669"/>
    <property type="project" value="InterPro"/>
</dbReference>
<dbReference type="Pfam" id="PF07195">
    <property type="entry name" value="FliD_C"/>
    <property type="match status" value="1"/>
</dbReference>
<dbReference type="GO" id="GO:0009424">
    <property type="term" value="C:bacterial-type flagellum hook"/>
    <property type="evidence" value="ECO:0007669"/>
    <property type="project" value="UniProtKB-UniRule"/>
</dbReference>
<evidence type="ECO:0000256" key="5">
    <source>
        <dbReference type="RuleBase" id="RU362066"/>
    </source>
</evidence>
<keyword evidence="4 5" id="KW-0975">Bacterial flagellum</keyword>
<organism evidence="8 9">
    <name type="scientific">Metabacillus litoralis</name>
    <dbReference type="NCBI Taxonomy" id="152268"/>
    <lineage>
        <taxon>Bacteria</taxon>
        <taxon>Bacillati</taxon>
        <taxon>Bacillota</taxon>
        <taxon>Bacilli</taxon>
        <taxon>Bacillales</taxon>
        <taxon>Bacillaceae</taxon>
        <taxon>Metabacillus</taxon>
    </lineage>
</organism>
<dbReference type="InterPro" id="IPR040026">
    <property type="entry name" value="FliD"/>
</dbReference>
<name>A0A5C6W3P3_9BACI</name>